<dbReference type="Gene3D" id="1.20.1070.10">
    <property type="entry name" value="Rhodopsin 7-helix transmembrane proteins"/>
    <property type="match status" value="1"/>
</dbReference>
<proteinExistence type="predicted"/>
<keyword evidence="1" id="KW-0812">Transmembrane</keyword>
<organism evidence="2 3">
    <name type="scientific">Mya arenaria</name>
    <name type="common">Soft-shell clam</name>
    <dbReference type="NCBI Taxonomy" id="6604"/>
    <lineage>
        <taxon>Eukaryota</taxon>
        <taxon>Metazoa</taxon>
        <taxon>Spiralia</taxon>
        <taxon>Lophotrochozoa</taxon>
        <taxon>Mollusca</taxon>
        <taxon>Bivalvia</taxon>
        <taxon>Autobranchia</taxon>
        <taxon>Heteroconchia</taxon>
        <taxon>Euheterodonta</taxon>
        <taxon>Imparidentia</taxon>
        <taxon>Neoheterodontei</taxon>
        <taxon>Myida</taxon>
        <taxon>Myoidea</taxon>
        <taxon>Myidae</taxon>
        <taxon>Mya</taxon>
    </lineage>
</organism>
<evidence type="ECO:0000313" key="2">
    <source>
        <dbReference type="EMBL" id="WAR07935.1"/>
    </source>
</evidence>
<feature type="transmembrane region" description="Helical" evidence="1">
    <location>
        <begin position="30"/>
        <end position="50"/>
    </location>
</feature>
<dbReference type="EMBL" id="CP111017">
    <property type="protein sequence ID" value="WAR07935.1"/>
    <property type="molecule type" value="Genomic_DNA"/>
</dbReference>
<gene>
    <name evidence="2" type="ORF">MAR_017893</name>
</gene>
<protein>
    <submittedName>
        <fullName evidence="2">Uncharacterized protein</fullName>
    </submittedName>
</protein>
<dbReference type="Proteomes" id="UP001164746">
    <property type="component" value="Chromosome 6"/>
</dbReference>
<reference evidence="2" key="1">
    <citation type="submission" date="2022-11" db="EMBL/GenBank/DDBJ databases">
        <title>Centuries of genome instability and evolution in soft-shell clam transmissible cancer (bioRxiv).</title>
        <authorList>
            <person name="Hart S.F.M."/>
            <person name="Yonemitsu M.A."/>
            <person name="Giersch R.M."/>
            <person name="Beal B.F."/>
            <person name="Arriagada G."/>
            <person name="Davis B.W."/>
            <person name="Ostrander E.A."/>
            <person name="Goff S.P."/>
            <person name="Metzger M.J."/>
        </authorList>
    </citation>
    <scope>NUCLEOTIDE SEQUENCE</scope>
    <source>
        <strain evidence="2">MELC-2E11</strain>
        <tissue evidence="2">Siphon/mantle</tissue>
    </source>
</reference>
<evidence type="ECO:0000256" key="1">
    <source>
        <dbReference type="SAM" id="Phobius"/>
    </source>
</evidence>
<keyword evidence="3" id="KW-1185">Reference proteome</keyword>
<keyword evidence="1" id="KW-1133">Transmembrane helix</keyword>
<name>A0ABY7EDI8_MYAAR</name>
<sequence>MAVDVYRTFSNSSQISATRRSRRAMLLYSMYGWMLPAVLLVLALVFEYGLSSKKISNWKPSYGTKGLFIGSQ</sequence>
<accession>A0ABY7EDI8</accession>
<keyword evidence="1" id="KW-0472">Membrane</keyword>
<evidence type="ECO:0000313" key="3">
    <source>
        <dbReference type="Proteomes" id="UP001164746"/>
    </source>
</evidence>